<reference evidence="12 13" key="1">
    <citation type="submission" date="2019-01" db="EMBL/GenBank/DDBJ databases">
        <title>A draft genome assembly of the solar-powered sea slug Elysia chlorotica.</title>
        <authorList>
            <person name="Cai H."/>
            <person name="Li Q."/>
            <person name="Fang X."/>
            <person name="Li J."/>
            <person name="Curtis N.E."/>
            <person name="Altenburger A."/>
            <person name="Shibata T."/>
            <person name="Feng M."/>
            <person name="Maeda T."/>
            <person name="Schwartz J.A."/>
            <person name="Shigenobu S."/>
            <person name="Lundholm N."/>
            <person name="Nishiyama T."/>
            <person name="Yang H."/>
            <person name="Hasebe M."/>
            <person name="Li S."/>
            <person name="Pierce S.K."/>
            <person name="Wang J."/>
        </authorList>
    </citation>
    <scope>NUCLEOTIDE SEQUENCE [LARGE SCALE GENOMIC DNA]</scope>
    <source>
        <strain evidence="12">EC2010</strain>
        <tissue evidence="12">Whole organism of an adult</tissue>
    </source>
</reference>
<dbReference type="FunFam" id="3.30.160.60:FF:000340">
    <property type="entry name" value="zinc finger protein 473 isoform X1"/>
    <property type="match status" value="1"/>
</dbReference>
<keyword evidence="5" id="KW-0862">Zinc</keyword>
<evidence type="ECO:0000256" key="7">
    <source>
        <dbReference type="ARBA" id="ARBA00023163"/>
    </source>
</evidence>
<proteinExistence type="predicted"/>
<keyword evidence="4 9" id="KW-0863">Zinc-finger</keyword>
<evidence type="ECO:0000256" key="10">
    <source>
        <dbReference type="SAM" id="MobiDB-lite"/>
    </source>
</evidence>
<keyword evidence="2" id="KW-0479">Metal-binding</keyword>
<dbReference type="STRING" id="188477.A0A3S1BBE7"/>
<gene>
    <name evidence="12" type="ORF">EGW08_012716</name>
</gene>
<keyword evidence="3" id="KW-0677">Repeat</keyword>
<feature type="domain" description="C2H2-type" evidence="11">
    <location>
        <begin position="676"/>
        <end position="704"/>
    </location>
</feature>
<evidence type="ECO:0000256" key="3">
    <source>
        <dbReference type="ARBA" id="ARBA00022737"/>
    </source>
</evidence>
<sequence>MRQVHGGMIRCEECGLRCQNKIQLTRHWLDAHCEDTIGATDKLKCFKCNSTEFKDKYELECHWLRHKYDRRQRRLSHLSDLLASNSREKKSSLSVVSTSSTCFEDNRGKANTVSKPHSQLSPQMTASMAAIEALKHVDPIQPHRHEDPMHIPQHVDPIQPHRHEDPMHLPQHVDPMKPVQHVEPMKPPQHVDPMQHPRHMAPLYFWPAAATPQLHPHMHFRHPRFHHHCHPHFLPPPPPPLPPPPHFFMPPYPGPDTHHSRIHHGCDTSNDASQVFPSSTQSPRHDHAYVEPTTISQWPRAGYQYSHHMCGHKAKMKWKKYLKLMMKGKVPPLWSGMPPWANPTQETKTADGKDTSEFQIACKFCDKVIGREWISWHQKKECPVLSFHKCEVCDRFFHKRHLLLKHMQEQNHYVSSSTRSSNPHTEINSSVLSSLQRRMNETLTFDTDVESAKHRSHQSSEHFQQARHDPQDSGNLISSVSKETSVFDVESLTYKGGLNLSKHKCEVCKIELSSADHLRIHLREHLDQVESVQKVREWRKRSADFFQTDFSQDSLATEESVSVADSEITSTTGSAVTAGSSVFSGATASTSTSDRWTKPHKKGGSHRHHRKGEISICEFCGEHFIFQKNLENHIKEKHPKSKLQCPVCHKTFSWKKRGKFYERHMESHYGVKIFKHKCEFCEKTFLEKSKLASHVAAKHTHEQVHKCGVCGKSYANKSSLVRHERHHTGTRPYQCTVCSESFMEKRELLRHSATHTGVAPFCCDKCGQGFTLKTSLTAHKKNKHPH</sequence>
<comment type="caution">
    <text evidence="12">The sequence shown here is derived from an EMBL/GenBank/DDBJ whole genome shotgun (WGS) entry which is preliminary data.</text>
</comment>
<evidence type="ECO:0000256" key="5">
    <source>
        <dbReference type="ARBA" id="ARBA00022833"/>
    </source>
</evidence>
<evidence type="ECO:0000256" key="2">
    <source>
        <dbReference type="ARBA" id="ARBA00022723"/>
    </source>
</evidence>
<organism evidence="12 13">
    <name type="scientific">Elysia chlorotica</name>
    <name type="common">Eastern emerald elysia</name>
    <name type="synonym">Sea slug</name>
    <dbReference type="NCBI Taxonomy" id="188477"/>
    <lineage>
        <taxon>Eukaryota</taxon>
        <taxon>Metazoa</taxon>
        <taxon>Spiralia</taxon>
        <taxon>Lophotrochozoa</taxon>
        <taxon>Mollusca</taxon>
        <taxon>Gastropoda</taxon>
        <taxon>Heterobranchia</taxon>
        <taxon>Euthyneura</taxon>
        <taxon>Panpulmonata</taxon>
        <taxon>Sacoglossa</taxon>
        <taxon>Placobranchoidea</taxon>
        <taxon>Plakobranchidae</taxon>
        <taxon>Elysia</taxon>
    </lineage>
</organism>
<evidence type="ECO:0000256" key="9">
    <source>
        <dbReference type="PROSITE-ProRule" id="PRU00042"/>
    </source>
</evidence>
<accession>A0A3S1BBE7</accession>
<dbReference type="InterPro" id="IPR036236">
    <property type="entry name" value="Znf_C2H2_sf"/>
</dbReference>
<feature type="compositionally biased region" description="Basic and acidic residues" evidence="10">
    <location>
        <begin position="450"/>
        <end position="471"/>
    </location>
</feature>
<dbReference type="AlphaFoldDB" id="A0A3S1BBE7"/>
<feature type="domain" description="C2H2-type" evidence="11">
    <location>
        <begin position="761"/>
        <end position="786"/>
    </location>
</feature>
<dbReference type="FunFam" id="3.30.160.60:FF:000446">
    <property type="entry name" value="Zinc finger protein"/>
    <property type="match status" value="1"/>
</dbReference>
<dbReference type="Pfam" id="PF00096">
    <property type="entry name" value="zf-C2H2"/>
    <property type="match status" value="1"/>
</dbReference>
<keyword evidence="13" id="KW-1185">Reference proteome</keyword>
<dbReference type="InterPro" id="IPR013087">
    <property type="entry name" value="Znf_C2H2_type"/>
</dbReference>
<feature type="region of interest" description="Disordered" evidence="10">
    <location>
        <begin position="584"/>
        <end position="608"/>
    </location>
</feature>
<evidence type="ECO:0000259" key="11">
    <source>
        <dbReference type="PROSITE" id="PS50157"/>
    </source>
</evidence>
<dbReference type="InterPro" id="IPR050636">
    <property type="entry name" value="C2H2-ZF_domain-containing"/>
</dbReference>
<dbReference type="GO" id="GO:0008270">
    <property type="term" value="F:zinc ion binding"/>
    <property type="evidence" value="ECO:0007669"/>
    <property type="project" value="UniProtKB-KW"/>
</dbReference>
<feature type="domain" description="C2H2-type" evidence="11">
    <location>
        <begin position="705"/>
        <end position="732"/>
    </location>
</feature>
<dbReference type="Proteomes" id="UP000271974">
    <property type="component" value="Unassembled WGS sequence"/>
</dbReference>
<evidence type="ECO:0000313" key="13">
    <source>
        <dbReference type="Proteomes" id="UP000271974"/>
    </source>
</evidence>
<evidence type="ECO:0000256" key="8">
    <source>
        <dbReference type="ARBA" id="ARBA00023242"/>
    </source>
</evidence>
<dbReference type="PANTHER" id="PTHR47772:SF13">
    <property type="entry name" value="GASTRULA ZINC FINGER PROTEIN XLCGF49.1-LIKE-RELATED"/>
    <property type="match status" value="1"/>
</dbReference>
<dbReference type="PROSITE" id="PS50157">
    <property type="entry name" value="ZINC_FINGER_C2H2_2"/>
    <property type="match status" value="6"/>
</dbReference>
<name>A0A3S1BBE7_ELYCH</name>
<dbReference type="PROSITE" id="PS00028">
    <property type="entry name" value="ZINC_FINGER_C2H2_1"/>
    <property type="match status" value="8"/>
</dbReference>
<feature type="domain" description="C2H2-type" evidence="11">
    <location>
        <begin position="615"/>
        <end position="643"/>
    </location>
</feature>
<feature type="domain" description="C2H2-type" evidence="11">
    <location>
        <begin position="388"/>
        <end position="412"/>
    </location>
</feature>
<feature type="compositionally biased region" description="Polar residues" evidence="10">
    <location>
        <begin position="584"/>
        <end position="594"/>
    </location>
</feature>
<dbReference type="PANTHER" id="PTHR47772">
    <property type="entry name" value="ZINC FINGER PROTEIN 200"/>
    <property type="match status" value="1"/>
</dbReference>
<protein>
    <recommendedName>
        <fullName evidence="11">C2H2-type domain-containing protein</fullName>
    </recommendedName>
</protein>
<dbReference type="Gene3D" id="3.30.160.60">
    <property type="entry name" value="Classic Zinc Finger"/>
    <property type="match status" value="4"/>
</dbReference>
<feature type="compositionally biased region" description="Basic residues" evidence="10">
    <location>
        <begin position="598"/>
        <end position="608"/>
    </location>
</feature>
<dbReference type="SMART" id="SM00355">
    <property type="entry name" value="ZnF_C2H2"/>
    <property type="match status" value="10"/>
</dbReference>
<feature type="domain" description="C2H2-type" evidence="11">
    <location>
        <begin position="733"/>
        <end position="760"/>
    </location>
</feature>
<evidence type="ECO:0000256" key="4">
    <source>
        <dbReference type="ARBA" id="ARBA00022771"/>
    </source>
</evidence>
<evidence type="ECO:0000256" key="1">
    <source>
        <dbReference type="ARBA" id="ARBA00004123"/>
    </source>
</evidence>
<feature type="region of interest" description="Disordered" evidence="10">
    <location>
        <begin position="449"/>
        <end position="477"/>
    </location>
</feature>
<evidence type="ECO:0000256" key="6">
    <source>
        <dbReference type="ARBA" id="ARBA00023015"/>
    </source>
</evidence>
<keyword evidence="7" id="KW-0804">Transcription</keyword>
<keyword evidence="6" id="KW-0805">Transcription regulation</keyword>
<dbReference type="SUPFAM" id="SSF57667">
    <property type="entry name" value="beta-beta-alpha zinc fingers"/>
    <property type="match status" value="3"/>
</dbReference>
<evidence type="ECO:0000313" key="12">
    <source>
        <dbReference type="EMBL" id="RUS79518.1"/>
    </source>
</evidence>
<dbReference type="OrthoDB" id="6065450at2759"/>
<keyword evidence="8" id="KW-0539">Nucleus</keyword>
<comment type="subcellular location">
    <subcellularLocation>
        <location evidence="1">Nucleus</location>
    </subcellularLocation>
</comment>
<dbReference type="EMBL" id="RQTK01000446">
    <property type="protein sequence ID" value="RUS79518.1"/>
    <property type="molecule type" value="Genomic_DNA"/>
</dbReference>
<dbReference type="GO" id="GO:0005634">
    <property type="term" value="C:nucleus"/>
    <property type="evidence" value="ECO:0007669"/>
    <property type="project" value="UniProtKB-SubCell"/>
</dbReference>